<feature type="transmembrane region" description="Helical" evidence="2">
    <location>
        <begin position="227"/>
        <end position="255"/>
    </location>
</feature>
<feature type="region of interest" description="Disordered" evidence="1">
    <location>
        <begin position="346"/>
        <end position="610"/>
    </location>
</feature>
<evidence type="ECO:0000313" key="4">
    <source>
        <dbReference type="Proteomes" id="UP001251528"/>
    </source>
</evidence>
<dbReference type="EMBL" id="JASWJB010000423">
    <property type="protein sequence ID" value="KAK2590556.1"/>
    <property type="molecule type" value="Genomic_DNA"/>
</dbReference>
<feature type="compositionally biased region" description="Polar residues" evidence="1">
    <location>
        <begin position="506"/>
        <end position="518"/>
    </location>
</feature>
<feature type="compositionally biased region" description="Low complexity" evidence="1">
    <location>
        <begin position="423"/>
        <end position="438"/>
    </location>
</feature>
<protein>
    <submittedName>
        <fullName evidence="3">Potassium transporter</fullName>
    </submittedName>
</protein>
<organism evidence="3 4">
    <name type="scientific">Conoideocrella luteorostrata</name>
    <dbReference type="NCBI Taxonomy" id="1105319"/>
    <lineage>
        <taxon>Eukaryota</taxon>
        <taxon>Fungi</taxon>
        <taxon>Dikarya</taxon>
        <taxon>Ascomycota</taxon>
        <taxon>Pezizomycotina</taxon>
        <taxon>Sordariomycetes</taxon>
        <taxon>Hypocreomycetidae</taxon>
        <taxon>Hypocreales</taxon>
        <taxon>Clavicipitaceae</taxon>
        <taxon>Conoideocrella</taxon>
    </lineage>
</organism>
<keyword evidence="2" id="KW-0472">Membrane</keyword>
<keyword evidence="2" id="KW-1133">Transmembrane helix</keyword>
<feature type="transmembrane region" description="Helical" evidence="2">
    <location>
        <begin position="40"/>
        <end position="63"/>
    </location>
</feature>
<dbReference type="PANTHER" id="PTHR36424">
    <property type="entry name" value="PHEROMONE-REGULATED MEMBRANE PROTEIN 6"/>
    <property type="match status" value="1"/>
</dbReference>
<proteinExistence type="predicted"/>
<dbReference type="GO" id="GO:0005886">
    <property type="term" value="C:plasma membrane"/>
    <property type="evidence" value="ECO:0007669"/>
    <property type="project" value="InterPro"/>
</dbReference>
<comment type="caution">
    <text evidence="3">The sequence shown here is derived from an EMBL/GenBank/DDBJ whole genome shotgun (WGS) entry which is preliminary data.</text>
</comment>
<dbReference type="Proteomes" id="UP001251528">
    <property type="component" value="Unassembled WGS sequence"/>
</dbReference>
<dbReference type="PANTHER" id="PTHR36424:SF1">
    <property type="entry name" value="LOW AFFINITY K(+) TRANSPORTER 1-RELATED"/>
    <property type="match status" value="1"/>
</dbReference>
<evidence type="ECO:0000313" key="3">
    <source>
        <dbReference type="EMBL" id="KAK2590556.1"/>
    </source>
</evidence>
<sequence length="610" mass="66620">MGCSSNRKKQTREFADQKWDYINLQDFKAKGCGPGFAYGYLWFMLIISIAVYAVDSFTAVNLLAFNRWSSKIEPAIPFDVSKWIFSVCILLSFINLAFECVRAVRVMKRGNVAECFLDSLAVRWESIRFGQGQGWKRFLVFAELTKSKKGSEYVALFTYFSFKSWIRVIFCSGPRQVVNALTLRSVYQAKLAPTATSVDGAILGFFDKIKVLASEDYRQAVILSGMCFTFVIWVFSALFLLMAVLFYVFFLFHWIPRADGGLSGYCERKVTKKLLRIVTTKVNKALAKGQANRLKAELEMAKRNGEKMTQFDRAATLPTIPSLQGSTEDNLPQMPTVGLDEKTSTVPMYASRPNSPGSFELGSMDGRRPMQRTGTASSMSSFSSRAPLVSSAADMGYGRSQSPVPGLPGADFGSAMAPPTRPGTSNSQRSFSSSRPGFGTTGGHSMGTPLRTITASPALMDNNNNNMPPHPGYGRTLTDRSLESNATAPPAMGRSNTGPMAYQPYNPYNSSGQASPAPTVTPYRNPGAPPSLGRSVTGPPGSIPPPRGGTPQQYPPQRTMTAPIAEYGQPSGGPYDRSGTPQSRGRGAAPPYRTGPYGYDVESQQNRGYY</sequence>
<evidence type="ECO:0000256" key="2">
    <source>
        <dbReference type="SAM" id="Phobius"/>
    </source>
</evidence>
<dbReference type="Pfam" id="PF16944">
    <property type="entry name" value="KCH"/>
    <property type="match status" value="1"/>
</dbReference>
<name>A0AAJ0CH15_9HYPO</name>
<evidence type="ECO:0000256" key="1">
    <source>
        <dbReference type="SAM" id="MobiDB-lite"/>
    </source>
</evidence>
<accession>A0AAJ0CH15</accession>
<keyword evidence="4" id="KW-1185">Reference proteome</keyword>
<feature type="transmembrane region" description="Helical" evidence="2">
    <location>
        <begin position="83"/>
        <end position="101"/>
    </location>
</feature>
<reference evidence="3" key="1">
    <citation type="submission" date="2023-06" db="EMBL/GenBank/DDBJ databases">
        <title>Conoideocrella luteorostrata (Hypocreales: Clavicipitaceae), a potential biocontrol fungus for elongate hemlock scale in United States Christmas tree production areas.</title>
        <authorList>
            <person name="Barrett H."/>
            <person name="Lovett B."/>
            <person name="Macias A.M."/>
            <person name="Stajich J.E."/>
            <person name="Kasson M.T."/>
        </authorList>
    </citation>
    <scope>NUCLEOTIDE SEQUENCE</scope>
    <source>
        <strain evidence="3">ARSEF 14590</strain>
    </source>
</reference>
<gene>
    <name evidence="3" type="primary">KCH1</name>
    <name evidence="3" type="ORF">QQS21_011758</name>
</gene>
<dbReference type="GO" id="GO:0015079">
    <property type="term" value="F:potassium ion transmembrane transporter activity"/>
    <property type="evidence" value="ECO:0007669"/>
    <property type="project" value="InterPro"/>
</dbReference>
<dbReference type="AlphaFoldDB" id="A0AAJ0CH15"/>
<keyword evidence="2" id="KW-0812">Transmembrane</keyword>
<dbReference type="InterPro" id="IPR031606">
    <property type="entry name" value="Kch1/2"/>
</dbReference>